<proteinExistence type="predicted"/>
<dbReference type="EMBL" id="CAXLJM020000072">
    <property type="protein sequence ID" value="CAL8126498.1"/>
    <property type="molecule type" value="Genomic_DNA"/>
</dbReference>
<name>A0ABP1RDU8_9HEXA</name>
<gene>
    <name evidence="1" type="ORF">ODALV1_LOCUS21424</name>
</gene>
<dbReference type="Proteomes" id="UP001642540">
    <property type="component" value="Unassembled WGS sequence"/>
</dbReference>
<protein>
    <submittedName>
        <fullName evidence="1">Uncharacterized protein</fullName>
    </submittedName>
</protein>
<evidence type="ECO:0000313" key="2">
    <source>
        <dbReference type="Proteomes" id="UP001642540"/>
    </source>
</evidence>
<keyword evidence="2" id="KW-1185">Reference proteome</keyword>
<sequence length="113" mass="13387">MQTYLAMYKAHATLPRISPAELSLFLPPPQQLPPLFSIFLPHTQQKYVLVYLYLRSWVSLAMYPLYCSSELFLRRYYSPFYPYNVLQRHTTSLLFCVQGEPYNFKPRKPTQGN</sequence>
<comment type="caution">
    <text evidence="1">The sequence shown here is derived from an EMBL/GenBank/DDBJ whole genome shotgun (WGS) entry which is preliminary data.</text>
</comment>
<accession>A0ABP1RDU8</accession>
<evidence type="ECO:0000313" key="1">
    <source>
        <dbReference type="EMBL" id="CAL8126498.1"/>
    </source>
</evidence>
<reference evidence="1 2" key="1">
    <citation type="submission" date="2024-08" db="EMBL/GenBank/DDBJ databases">
        <authorList>
            <person name="Cucini C."/>
            <person name="Frati F."/>
        </authorList>
    </citation>
    <scope>NUCLEOTIDE SEQUENCE [LARGE SCALE GENOMIC DNA]</scope>
</reference>
<organism evidence="1 2">
    <name type="scientific">Orchesella dallaii</name>
    <dbReference type="NCBI Taxonomy" id="48710"/>
    <lineage>
        <taxon>Eukaryota</taxon>
        <taxon>Metazoa</taxon>
        <taxon>Ecdysozoa</taxon>
        <taxon>Arthropoda</taxon>
        <taxon>Hexapoda</taxon>
        <taxon>Collembola</taxon>
        <taxon>Entomobryomorpha</taxon>
        <taxon>Entomobryoidea</taxon>
        <taxon>Orchesellidae</taxon>
        <taxon>Orchesellinae</taxon>
        <taxon>Orchesella</taxon>
    </lineage>
</organism>